<evidence type="ECO:0000256" key="2">
    <source>
        <dbReference type="ARBA" id="ARBA00023015"/>
    </source>
</evidence>
<dbReference type="SMR" id="A0A3Q7HL08"/>
<dbReference type="GO" id="GO:0010150">
    <property type="term" value="P:leaf senescence"/>
    <property type="evidence" value="ECO:0007669"/>
    <property type="project" value="UniProtKB-ARBA"/>
</dbReference>
<feature type="region of interest" description="Disordered" evidence="7">
    <location>
        <begin position="66"/>
        <end position="99"/>
    </location>
</feature>
<dbReference type="SUPFAM" id="SSF118290">
    <property type="entry name" value="WRKY DNA-binding domain"/>
    <property type="match status" value="1"/>
</dbReference>
<dbReference type="SMART" id="SM00774">
    <property type="entry name" value="WRKY"/>
    <property type="match status" value="1"/>
</dbReference>
<dbReference type="KEGG" id="sly:101258576"/>
<dbReference type="PROSITE" id="PS50811">
    <property type="entry name" value="WRKY"/>
    <property type="match status" value="1"/>
</dbReference>
<evidence type="ECO:0000256" key="7">
    <source>
        <dbReference type="SAM" id="MobiDB-lite"/>
    </source>
</evidence>
<keyword evidence="4" id="KW-0804">Transcription</keyword>
<reference evidence="9" key="2">
    <citation type="submission" date="2019-01" db="UniProtKB">
        <authorList>
            <consortium name="EnsemblPlants"/>
        </authorList>
    </citation>
    <scope>IDENTIFICATION</scope>
    <source>
        <strain evidence="9">cv. Heinz 1706</strain>
    </source>
</reference>
<name>A0A3Q7HL08_SOLLC</name>
<evidence type="ECO:0000256" key="6">
    <source>
        <dbReference type="ARBA" id="ARBA00060850"/>
    </source>
</evidence>
<dbReference type="PaxDb" id="4081-Solyc08g008280.2.1"/>
<dbReference type="GeneID" id="101258576"/>
<dbReference type="RefSeq" id="XP_004244630.1">
    <property type="nucleotide sequence ID" value="XM_004244582.5"/>
</dbReference>
<evidence type="ECO:0000256" key="4">
    <source>
        <dbReference type="ARBA" id="ARBA00023163"/>
    </source>
</evidence>
<evidence type="ECO:0000259" key="8">
    <source>
        <dbReference type="PROSITE" id="PS50811"/>
    </source>
</evidence>
<dbReference type="FunCoup" id="A0A3Q7HL08">
    <property type="interactions" value="149"/>
</dbReference>
<feature type="domain" description="WRKY" evidence="8">
    <location>
        <begin position="133"/>
        <end position="191"/>
    </location>
</feature>
<evidence type="ECO:0000256" key="3">
    <source>
        <dbReference type="ARBA" id="ARBA00023125"/>
    </source>
</evidence>
<dbReference type="GO" id="GO:0003700">
    <property type="term" value="F:DNA-binding transcription factor activity"/>
    <property type="evidence" value="ECO:0000318"/>
    <property type="project" value="GO_Central"/>
</dbReference>
<dbReference type="OrthoDB" id="1888929at2759"/>
<dbReference type="OMA" id="FRNTQGC"/>
<dbReference type="GO" id="GO:0010193">
    <property type="term" value="P:response to ozone"/>
    <property type="evidence" value="ECO:0007669"/>
    <property type="project" value="UniProtKB-ARBA"/>
</dbReference>
<evidence type="ECO:0000256" key="5">
    <source>
        <dbReference type="ARBA" id="ARBA00023242"/>
    </source>
</evidence>
<dbReference type="Pfam" id="PF03106">
    <property type="entry name" value="WRKY"/>
    <property type="match status" value="1"/>
</dbReference>
<dbReference type="FunFam" id="2.20.25.80:FF:000009">
    <property type="entry name" value="WRKY transcription factor 53"/>
    <property type="match status" value="1"/>
</dbReference>
<keyword evidence="2" id="KW-0805">Transcription regulation</keyword>
<dbReference type="PANTHER" id="PTHR32096:SF36">
    <property type="entry name" value="WRKY TRANSCRIPTION FACTOR 41-RELATED"/>
    <property type="match status" value="1"/>
</dbReference>
<evidence type="ECO:0000313" key="10">
    <source>
        <dbReference type="Proteomes" id="UP000004994"/>
    </source>
</evidence>
<comment type="similarity">
    <text evidence="6">Belongs to the WRKY group III family.</text>
</comment>
<keyword evidence="10" id="KW-1185">Reference proteome</keyword>
<dbReference type="InterPro" id="IPR036576">
    <property type="entry name" value="WRKY_dom_sf"/>
</dbReference>
<dbReference type="InterPro" id="IPR003657">
    <property type="entry name" value="WRKY_dom"/>
</dbReference>
<dbReference type="PANTHER" id="PTHR32096">
    <property type="entry name" value="WRKY TRANSCRIPTION FACTOR 30-RELATED-RELATED"/>
    <property type="match status" value="1"/>
</dbReference>
<dbReference type="AlphaFoldDB" id="A0A3Q7HL08"/>
<keyword evidence="3" id="KW-0238">DNA-binding</keyword>
<accession>A0A3Q7HL08</accession>
<protein>
    <recommendedName>
        <fullName evidence="8">WRKY domain-containing protein</fullName>
    </recommendedName>
</protein>
<feature type="compositionally biased region" description="Basic and acidic residues" evidence="7">
    <location>
        <begin position="88"/>
        <end position="99"/>
    </location>
</feature>
<dbReference type="InParanoid" id="A0A3Q7HL08"/>
<dbReference type="EnsemblPlants" id="Solyc08g008280.3.1">
    <property type="protein sequence ID" value="Solyc08g008280.3.1"/>
    <property type="gene ID" value="Solyc08g008280.3"/>
</dbReference>
<dbReference type="GO" id="GO:0042542">
    <property type="term" value="P:response to hydrogen peroxide"/>
    <property type="evidence" value="ECO:0007669"/>
    <property type="project" value="UniProtKB-ARBA"/>
</dbReference>
<gene>
    <name evidence="9" type="primary">LOC101258576</name>
</gene>
<comment type="subcellular location">
    <subcellularLocation>
        <location evidence="1">Nucleus</location>
    </subcellularLocation>
</comment>
<reference evidence="9" key="1">
    <citation type="journal article" date="2012" name="Nature">
        <title>The tomato genome sequence provides insights into fleshy fruit evolution.</title>
        <authorList>
            <consortium name="Tomato Genome Consortium"/>
        </authorList>
    </citation>
    <scope>NUCLEOTIDE SEQUENCE [LARGE SCALE GENOMIC DNA]</scope>
    <source>
        <strain evidence="9">cv. Heinz 1706</strain>
    </source>
</reference>
<sequence>MDCASNWEYKTLINELTQGIEHTKQLREHFHSTASTFENQELLLQKILSSYEQSLLILNWGGSTVQSPPDLPPSTGSIEYSASVDGSPKSDDKKRSDQDHHALINISKKRKSQPTWTEQVKVSAESGFEGPTDDGYSWRKYGQKDILRAKYPRSYYRCTYRHMQNCWATKHVQRSDDDPTVFDITYRGSHNCHHATYSAPQPTSPEKQEFENQAVYPTGQQYSNQVLMNLRANLRVNTNDLDENDPAACHFSFVPTFSSGMTDDNRHFQISHVDDNLIGSGYSPSFVSPTTPESNYFSVSTSSQMNGYGMVHNLHHSESDLTDIFSANTSTTSSPIVGDFSLDHLELDPNFPFGNPKFFS</sequence>
<organism evidence="9">
    <name type="scientific">Solanum lycopersicum</name>
    <name type="common">Tomato</name>
    <name type="synonym">Lycopersicon esculentum</name>
    <dbReference type="NCBI Taxonomy" id="4081"/>
    <lineage>
        <taxon>Eukaryota</taxon>
        <taxon>Viridiplantae</taxon>
        <taxon>Streptophyta</taxon>
        <taxon>Embryophyta</taxon>
        <taxon>Tracheophyta</taxon>
        <taxon>Spermatophyta</taxon>
        <taxon>Magnoliopsida</taxon>
        <taxon>eudicotyledons</taxon>
        <taxon>Gunneridae</taxon>
        <taxon>Pentapetalae</taxon>
        <taxon>asterids</taxon>
        <taxon>lamiids</taxon>
        <taxon>Solanales</taxon>
        <taxon>Solanaceae</taxon>
        <taxon>Solanoideae</taxon>
        <taxon>Solaneae</taxon>
        <taxon>Solanum</taxon>
        <taxon>Solanum subgen. Lycopersicon</taxon>
    </lineage>
</organism>
<proteinExistence type="inferred from homology"/>
<dbReference type="Proteomes" id="UP000004994">
    <property type="component" value="Chromosome 8"/>
</dbReference>
<dbReference type="Gene3D" id="2.20.25.80">
    <property type="entry name" value="WRKY domain"/>
    <property type="match status" value="1"/>
</dbReference>
<evidence type="ECO:0000256" key="1">
    <source>
        <dbReference type="ARBA" id="ARBA00004123"/>
    </source>
</evidence>
<dbReference type="GO" id="GO:0009751">
    <property type="term" value="P:response to salicylic acid"/>
    <property type="evidence" value="ECO:0007669"/>
    <property type="project" value="UniProtKB-ARBA"/>
</dbReference>
<evidence type="ECO:0000313" key="9">
    <source>
        <dbReference type="EnsemblPlants" id="Solyc08g008280.3.1"/>
    </source>
</evidence>
<dbReference type="GO" id="GO:0005634">
    <property type="term" value="C:nucleus"/>
    <property type="evidence" value="ECO:0000318"/>
    <property type="project" value="GO_Central"/>
</dbReference>
<dbReference type="GO" id="GO:0000976">
    <property type="term" value="F:transcription cis-regulatory region binding"/>
    <property type="evidence" value="ECO:0000318"/>
    <property type="project" value="GO_Central"/>
</dbReference>
<keyword evidence="5" id="KW-0539">Nucleus</keyword>
<dbReference type="InterPro" id="IPR044810">
    <property type="entry name" value="WRKY_plant"/>
</dbReference>
<dbReference type="Gramene" id="Solyc08g008280.3.1">
    <property type="protein sequence ID" value="Solyc08g008280.3.1"/>
    <property type="gene ID" value="Solyc08g008280.3"/>
</dbReference>